<feature type="non-terminal residue" evidence="1">
    <location>
        <position position="128"/>
    </location>
</feature>
<gene>
    <name evidence="1" type="ORF">RFI_37567</name>
</gene>
<evidence type="ECO:0000313" key="2">
    <source>
        <dbReference type="Proteomes" id="UP000023152"/>
    </source>
</evidence>
<feature type="non-terminal residue" evidence="1">
    <location>
        <position position="1"/>
    </location>
</feature>
<reference evidence="1 2" key="1">
    <citation type="journal article" date="2013" name="Curr. Biol.">
        <title>The Genome of the Foraminiferan Reticulomyxa filosa.</title>
        <authorList>
            <person name="Glockner G."/>
            <person name="Hulsmann N."/>
            <person name="Schleicher M."/>
            <person name="Noegel A.A."/>
            <person name="Eichinger L."/>
            <person name="Gallinger C."/>
            <person name="Pawlowski J."/>
            <person name="Sierra R."/>
            <person name="Euteneuer U."/>
            <person name="Pillet L."/>
            <person name="Moustafa A."/>
            <person name="Platzer M."/>
            <person name="Groth M."/>
            <person name="Szafranski K."/>
            <person name="Schliwa M."/>
        </authorList>
    </citation>
    <scope>NUCLEOTIDE SEQUENCE [LARGE SCALE GENOMIC DNA]</scope>
</reference>
<protein>
    <submittedName>
        <fullName evidence="1">Uncharacterized protein</fullName>
    </submittedName>
</protein>
<dbReference type="EMBL" id="ASPP01042572">
    <property type="protein sequence ID" value="ETN99900.1"/>
    <property type="molecule type" value="Genomic_DNA"/>
</dbReference>
<proteinExistence type="predicted"/>
<comment type="caution">
    <text evidence="1">The sequence shown here is derived from an EMBL/GenBank/DDBJ whole genome shotgun (WGS) entry which is preliminary data.</text>
</comment>
<sequence length="128" mass="15455">NYVYSHAKKFNSFLVACFFILILKKNYMHSKNFDHIIKAINLSEEKIKEIIKYWIRKLNVRLGWIQDFDKLVVNYRYQLQYSNVYLTYAYIFFMFDTFRSSKLINTFTGHPTLCGVLIIQHLMIVDSF</sequence>
<name>X6LEZ3_RETFI</name>
<keyword evidence="2" id="KW-1185">Reference proteome</keyword>
<evidence type="ECO:0000313" key="1">
    <source>
        <dbReference type="EMBL" id="ETN99900.1"/>
    </source>
</evidence>
<accession>X6LEZ3</accession>
<organism evidence="1 2">
    <name type="scientific">Reticulomyxa filosa</name>
    <dbReference type="NCBI Taxonomy" id="46433"/>
    <lineage>
        <taxon>Eukaryota</taxon>
        <taxon>Sar</taxon>
        <taxon>Rhizaria</taxon>
        <taxon>Retaria</taxon>
        <taxon>Foraminifera</taxon>
        <taxon>Monothalamids</taxon>
        <taxon>Reticulomyxidae</taxon>
        <taxon>Reticulomyxa</taxon>
    </lineage>
</organism>
<dbReference type="Proteomes" id="UP000023152">
    <property type="component" value="Unassembled WGS sequence"/>
</dbReference>
<dbReference type="AlphaFoldDB" id="X6LEZ3"/>